<dbReference type="EMBL" id="MAYH01000048">
    <property type="protein sequence ID" value="OCA68912.1"/>
    <property type="molecule type" value="Genomic_DNA"/>
</dbReference>
<proteinExistence type="predicted"/>
<organism evidence="1 2">
    <name type="scientific">Chryseobacterium artocarpi</name>
    <dbReference type="NCBI Taxonomy" id="1414727"/>
    <lineage>
        <taxon>Bacteria</taxon>
        <taxon>Pseudomonadati</taxon>
        <taxon>Bacteroidota</taxon>
        <taxon>Flavobacteriia</taxon>
        <taxon>Flavobacteriales</taxon>
        <taxon>Weeksellaceae</taxon>
        <taxon>Chryseobacterium group</taxon>
        <taxon>Chryseobacterium</taxon>
    </lineage>
</organism>
<dbReference type="RefSeq" id="WP_065396012.1">
    <property type="nucleotide sequence ID" value="NZ_MAYH01000048.1"/>
</dbReference>
<dbReference type="OrthoDB" id="1218225at2"/>
<evidence type="ECO:0000313" key="2">
    <source>
        <dbReference type="Proteomes" id="UP000092651"/>
    </source>
</evidence>
<sequence length="672" mass="77510">MSTIEKLQVGRISALGLKNTGIKSSTYKDFLNKKGEYYSVKQKFSNLDVEDISYQEVTTDGNKESLCSEERLKVIQTVFYSDINTIFLNASTEIIKNIGNNAFWFLEGEDSNLILFHFFSNQQDKEVKRVVCNLGSDIFDCIKLNTRVFATGGYVIESNGKKIINPELDKFKERIITWVLKQYNSPEFSHHRVSASQISKAMDLEFYAEATYQKAVDWIFDKIGVTTTFKYLVGILKDNAKFIGSYKFQEYNYLPYLSNFDPFINDSFLKAFGINPTVLIERYSVSKEQLKYYNIKEKEVNLVYAFNAEFCGFWNALIDSIEGLYLTFPGIYEIFTDRANLKKFIRMIINIFENFTELKDIIVRYDHENSQGSIYKFCYQQAYEITMLLSLLLPLPKAPQGLKSSSVFEFFSNALAKISAKSELLLLAYKLGLRVERTADEWVLISDKVVLFRGTKEKVLKRIEHIAEVAEKNPKFVMRLLSPRRLEALIDVKKGEGAFLKELSKESKLIVQKRLKGANIAAAKFRVSYKGRVKTIELKAYSNSNVSQLNQFEFCKAPNLRSGEKITDFIDYTVADSRGKNRFKDTESKIFREFEDVHLKEIMNQFGAKSASDLRIDVELQTILDPCPICQKQMRTFEAKYNTKIDIFSSGANDGEKLNELYPKLKIREPKK</sequence>
<comment type="caution">
    <text evidence="1">The sequence shown here is derived from an EMBL/GenBank/DDBJ whole genome shotgun (WGS) entry which is preliminary data.</text>
</comment>
<keyword evidence="2" id="KW-1185">Reference proteome</keyword>
<gene>
    <name evidence="1" type="ORF">BBI01_16985</name>
</gene>
<dbReference type="Proteomes" id="UP000092651">
    <property type="component" value="Unassembled WGS sequence"/>
</dbReference>
<accession>A0A1B8ZBD5</accession>
<reference evidence="1 2" key="1">
    <citation type="submission" date="2016-07" db="EMBL/GenBank/DDBJ databases">
        <authorList>
            <person name="Jeong J.-J."/>
            <person name="Kim D.W."/>
            <person name="Sang M.K."/>
            <person name="Choi I.-G."/>
            <person name="Kim K.D."/>
        </authorList>
    </citation>
    <scope>NUCLEOTIDE SEQUENCE [LARGE SCALE GENOMIC DNA]</scope>
    <source>
        <strain evidence="1 2">UTM-3</strain>
    </source>
</reference>
<protein>
    <submittedName>
        <fullName evidence="1">Uncharacterized protein</fullName>
    </submittedName>
</protein>
<name>A0A1B8ZBD5_9FLAO</name>
<dbReference type="AlphaFoldDB" id="A0A1B8ZBD5"/>
<evidence type="ECO:0000313" key="1">
    <source>
        <dbReference type="EMBL" id="OCA68912.1"/>
    </source>
</evidence>